<accession>A0A098YP73</accession>
<organism evidence="2 3">
    <name type="scientific">Hoylesella timonensis S9-PR14</name>
    <dbReference type="NCBI Taxonomy" id="1401062"/>
    <lineage>
        <taxon>Bacteria</taxon>
        <taxon>Pseudomonadati</taxon>
        <taxon>Bacteroidota</taxon>
        <taxon>Bacteroidia</taxon>
        <taxon>Bacteroidales</taxon>
        <taxon>Prevotellaceae</taxon>
        <taxon>Hoylesella</taxon>
    </lineage>
</organism>
<proteinExistence type="predicted"/>
<dbReference type="RefSeq" id="WP_036929287.1">
    <property type="nucleotide sequence ID" value="NZ_JRPQ01000196.1"/>
</dbReference>
<sequence length="77" mass="8602">MLIPFCSKIKVAGRGLHKVLAENTTRRRGDFPDKPSGTDLGKATSSVLPLRIKREQHPSPFHHISWSIGKEAKVQRS</sequence>
<evidence type="ECO:0000256" key="1">
    <source>
        <dbReference type="SAM" id="MobiDB-lite"/>
    </source>
</evidence>
<feature type="region of interest" description="Disordered" evidence="1">
    <location>
        <begin position="26"/>
        <end position="45"/>
    </location>
</feature>
<comment type="caution">
    <text evidence="2">The sequence shown here is derived from an EMBL/GenBank/DDBJ whole genome shotgun (WGS) entry which is preliminary data.</text>
</comment>
<name>A0A098YP73_9BACT</name>
<evidence type="ECO:0000313" key="3">
    <source>
        <dbReference type="Proteomes" id="UP000029723"/>
    </source>
</evidence>
<gene>
    <name evidence="2" type="ORF">HMPREF9304_12180</name>
</gene>
<protein>
    <submittedName>
        <fullName evidence="2">Uncharacterized protein</fullName>
    </submittedName>
</protein>
<evidence type="ECO:0000313" key="2">
    <source>
        <dbReference type="EMBL" id="KGI21094.1"/>
    </source>
</evidence>
<dbReference type="Proteomes" id="UP000029723">
    <property type="component" value="Unassembled WGS sequence"/>
</dbReference>
<reference evidence="2 3" key="1">
    <citation type="submission" date="2014-07" db="EMBL/GenBank/DDBJ databases">
        <authorList>
            <person name="McCorrison J."/>
            <person name="Sanka R."/>
            <person name="Torralba M."/>
            <person name="Gillis M."/>
            <person name="Haft D.H."/>
            <person name="Methe B."/>
            <person name="Sutton G."/>
            <person name="Nelson K.E."/>
        </authorList>
    </citation>
    <scope>NUCLEOTIDE SEQUENCE [LARGE SCALE GENOMIC DNA]</scope>
    <source>
        <strain evidence="2 3">S9-PR14</strain>
    </source>
</reference>
<dbReference type="AlphaFoldDB" id="A0A098YP73"/>
<dbReference type="EMBL" id="JRPQ01000196">
    <property type="protein sequence ID" value="KGI21094.1"/>
    <property type="molecule type" value="Genomic_DNA"/>
</dbReference>